<feature type="domain" description="Gp5/Type VI secretion system Vgr protein OB-fold" evidence="1">
    <location>
        <begin position="16"/>
        <end position="82"/>
    </location>
</feature>
<dbReference type="RefSeq" id="WP_157194778.1">
    <property type="nucleotide sequence ID" value="NZ_CP046621.1"/>
</dbReference>
<dbReference type="EMBL" id="CP046621">
    <property type="protein sequence ID" value="QGW80023.1"/>
    <property type="molecule type" value="Genomic_DNA"/>
</dbReference>
<dbReference type="InterPro" id="IPR013046">
    <property type="entry name" value="GpV/Gp45"/>
</dbReference>
<evidence type="ECO:0000313" key="3">
    <source>
        <dbReference type="Proteomes" id="UP000426235"/>
    </source>
</evidence>
<name>A0A6I6GZQ0_9PSED</name>
<keyword evidence="3" id="KW-1185">Reference proteome</keyword>
<dbReference type="Proteomes" id="UP000426235">
    <property type="component" value="Chromosome"/>
</dbReference>
<dbReference type="NCBIfam" id="TIGR01644">
    <property type="entry name" value="phage_P2_V"/>
    <property type="match status" value="1"/>
</dbReference>
<sequence>MNIAELARLIENLVRLGTIEAVQMQPPRVKVKSGSIVTAWRPWLSLRAGADREWDPPTVGEQVVLLSPSGLLAQGIAITGLFSDLIPANGDREGLHRRTYRDGAVIEYDSIDHRLRAILPEGGVTDLTSTGGINIVGPINHTGDYTQEGNQTVTGKVTVSEDVVAGANGISLVKHRTSGVTPGPGNSGAPVP</sequence>
<reference evidence="2" key="1">
    <citation type="submission" date="2019-12" db="EMBL/GenBank/DDBJ databases">
        <title>Hybrid Genome Assemblies of two High G+C Isolates from Undergraduate Microbiology Courses.</title>
        <authorList>
            <person name="Ne Ville C.J."/>
            <person name="Enright D."/>
            <person name="Hernandez I."/>
            <person name="Dodsworth J."/>
            <person name="Orwin P.M."/>
        </authorList>
    </citation>
    <scope>NUCLEOTIDE SEQUENCE [LARGE SCALE GENOMIC DNA]</scope>
    <source>
        <strain evidence="2">Neo</strain>
    </source>
</reference>
<dbReference type="AlphaFoldDB" id="A0A6I6GZQ0"/>
<evidence type="ECO:0000313" key="2">
    <source>
        <dbReference type="EMBL" id="QGW80023.1"/>
    </source>
</evidence>
<protein>
    <submittedName>
        <fullName evidence="2">Phage baseplate assembly protein V</fullName>
    </submittedName>
</protein>
<dbReference type="Pfam" id="PF04717">
    <property type="entry name" value="Phage_base_V"/>
    <property type="match status" value="1"/>
</dbReference>
<accession>A0A6I6GZQ0</accession>
<proteinExistence type="predicted"/>
<organism evidence="2 3">
    <name type="scientific">Pseudomonas alkylphenolica</name>
    <dbReference type="NCBI Taxonomy" id="237609"/>
    <lineage>
        <taxon>Bacteria</taxon>
        <taxon>Pseudomonadati</taxon>
        <taxon>Pseudomonadota</taxon>
        <taxon>Gammaproteobacteria</taxon>
        <taxon>Pseudomonadales</taxon>
        <taxon>Pseudomonadaceae</taxon>
        <taxon>Pseudomonas</taxon>
    </lineage>
</organism>
<dbReference type="InterPro" id="IPR037026">
    <property type="entry name" value="Vgr_OB-fold_dom_sf"/>
</dbReference>
<dbReference type="InterPro" id="IPR006531">
    <property type="entry name" value="Gp5/Vgr_OB"/>
</dbReference>
<evidence type="ECO:0000259" key="1">
    <source>
        <dbReference type="Pfam" id="PF04717"/>
    </source>
</evidence>
<dbReference type="Gene3D" id="2.40.50.230">
    <property type="entry name" value="Gp5 N-terminal domain"/>
    <property type="match status" value="1"/>
</dbReference>
<gene>
    <name evidence="2" type="ORF">GPJ81_17825</name>
</gene>